<reference evidence="3 4" key="1">
    <citation type="submission" date="2018-09" db="EMBL/GenBank/DDBJ databases">
        <title>The draft genome of Acinetobacter sp. strains.</title>
        <authorList>
            <person name="Qin J."/>
            <person name="Feng Y."/>
            <person name="Zong Z."/>
        </authorList>
    </citation>
    <scope>NUCLEOTIDE SEQUENCE [LARGE SCALE GENOMIC DNA]</scope>
    <source>
        <strain evidence="2 4">WCHAc060001</strain>
        <strain evidence="1 3">WCHAc060003</strain>
    </source>
</reference>
<dbReference type="EMBL" id="RCHE01000015">
    <property type="protein sequence ID" value="RLL46395.1"/>
    <property type="molecule type" value="Genomic_DNA"/>
</dbReference>
<organism evidence="1 3">
    <name type="scientific">Acinetobacter cumulans</name>
    <dbReference type="NCBI Taxonomy" id="2136182"/>
    <lineage>
        <taxon>Bacteria</taxon>
        <taxon>Pseudomonadati</taxon>
        <taxon>Pseudomonadota</taxon>
        <taxon>Gammaproteobacteria</taxon>
        <taxon>Moraxellales</taxon>
        <taxon>Moraxellaceae</taxon>
        <taxon>Acinetobacter</taxon>
    </lineage>
</organism>
<evidence type="ECO:0000313" key="4">
    <source>
        <dbReference type="Proteomes" id="UP000273105"/>
    </source>
</evidence>
<proteinExistence type="predicted"/>
<evidence type="ECO:0000313" key="1">
    <source>
        <dbReference type="EMBL" id="RLL33761.1"/>
    </source>
</evidence>
<keyword evidence="4" id="KW-1185">Reference proteome</keyword>
<evidence type="ECO:0000313" key="2">
    <source>
        <dbReference type="EMBL" id="RLL46395.1"/>
    </source>
</evidence>
<gene>
    <name evidence="2" type="ORF">D9K79_08055</name>
    <name evidence="1" type="ORF">D9K80_12675</name>
</gene>
<evidence type="ECO:0000313" key="3">
    <source>
        <dbReference type="Proteomes" id="UP000267166"/>
    </source>
</evidence>
<accession>A0A498CV16</accession>
<protein>
    <submittedName>
        <fullName evidence="1">Uncharacterized protein</fullName>
    </submittedName>
</protein>
<dbReference type="Proteomes" id="UP000273105">
    <property type="component" value="Unassembled WGS sequence"/>
</dbReference>
<dbReference type="AlphaFoldDB" id="A0A498CV16"/>
<name>A0A498CV16_9GAMM</name>
<dbReference type="RefSeq" id="WP_121531987.1">
    <property type="nucleotide sequence ID" value="NZ_RCHD01000031.1"/>
</dbReference>
<sequence length="61" mass="7079">MPTQAILLTDQELAVIQEVKNLMGFETDEETIEYLLSARLKERLLRLAGQELKSPSTRHYF</sequence>
<dbReference type="EMBL" id="RCHD01000031">
    <property type="protein sequence ID" value="RLL33761.1"/>
    <property type="molecule type" value="Genomic_DNA"/>
</dbReference>
<dbReference type="Proteomes" id="UP000267166">
    <property type="component" value="Unassembled WGS sequence"/>
</dbReference>
<comment type="caution">
    <text evidence="1">The sequence shown here is derived from an EMBL/GenBank/DDBJ whole genome shotgun (WGS) entry which is preliminary data.</text>
</comment>